<keyword evidence="1" id="KW-1133">Transmembrane helix</keyword>
<organism evidence="3 4">
    <name type="scientific">Paramormyrops kingsleyae</name>
    <dbReference type="NCBI Taxonomy" id="1676925"/>
    <lineage>
        <taxon>Eukaryota</taxon>
        <taxon>Metazoa</taxon>
        <taxon>Chordata</taxon>
        <taxon>Craniata</taxon>
        <taxon>Vertebrata</taxon>
        <taxon>Euteleostomi</taxon>
        <taxon>Actinopterygii</taxon>
        <taxon>Neopterygii</taxon>
        <taxon>Teleostei</taxon>
        <taxon>Osteoglossocephala</taxon>
        <taxon>Osteoglossomorpha</taxon>
        <taxon>Osteoglossiformes</taxon>
        <taxon>Mormyridae</taxon>
        <taxon>Paramormyrops</taxon>
    </lineage>
</organism>
<keyword evidence="1" id="KW-0472">Membrane</keyword>
<evidence type="ECO:0000259" key="2">
    <source>
        <dbReference type="Pfam" id="PF01498"/>
    </source>
</evidence>
<dbReference type="AlphaFoldDB" id="A0A3B3T0I3"/>
<keyword evidence="4" id="KW-1185">Reference proteome</keyword>
<evidence type="ECO:0000256" key="1">
    <source>
        <dbReference type="SAM" id="Phobius"/>
    </source>
</evidence>
<accession>A0A3B3T0I3</accession>
<reference evidence="3" key="1">
    <citation type="submission" date="2025-08" db="UniProtKB">
        <authorList>
            <consortium name="Ensembl"/>
        </authorList>
    </citation>
    <scope>IDENTIFICATION</scope>
</reference>
<dbReference type="InterPro" id="IPR002492">
    <property type="entry name" value="Transposase_Tc1-like"/>
</dbReference>
<keyword evidence="1" id="KW-0812">Transmembrane</keyword>
<feature type="transmembrane region" description="Helical" evidence="1">
    <location>
        <begin position="89"/>
        <end position="109"/>
    </location>
</feature>
<proteinExistence type="predicted"/>
<dbReference type="Pfam" id="PF01498">
    <property type="entry name" value="HTH_Tnp_Tc3_2"/>
    <property type="match status" value="1"/>
</dbReference>
<dbReference type="GO" id="GO:0015074">
    <property type="term" value="P:DNA integration"/>
    <property type="evidence" value="ECO:0007669"/>
    <property type="project" value="InterPro"/>
</dbReference>
<evidence type="ECO:0000313" key="4">
    <source>
        <dbReference type="Proteomes" id="UP000261540"/>
    </source>
</evidence>
<dbReference type="GO" id="GO:0006313">
    <property type="term" value="P:DNA transposition"/>
    <property type="evidence" value="ECO:0007669"/>
    <property type="project" value="InterPro"/>
</dbReference>
<protein>
    <recommendedName>
        <fullName evidence="2">Transposase Tc1-like domain-containing protein</fullName>
    </recommendedName>
</protein>
<reference evidence="3" key="2">
    <citation type="submission" date="2025-09" db="UniProtKB">
        <authorList>
            <consortium name="Ensembl"/>
        </authorList>
    </citation>
    <scope>IDENTIFICATION</scope>
</reference>
<dbReference type="Proteomes" id="UP000261540">
    <property type="component" value="Unplaced"/>
</dbReference>
<feature type="domain" description="Transposase Tc1-like" evidence="2">
    <location>
        <begin position="21"/>
        <end position="87"/>
    </location>
</feature>
<sequence length="114" mass="13130">MGTQTLPKSGIPSKITERAARKIARELHMNPKQTARDPTKSLEAIGIKVHTSTVKRSRYNCGLYGRRVRRKSLLTTRHMAARLEYGKKIYNVVCILLYWATYNFSYILIRSTKS</sequence>
<dbReference type="GO" id="GO:0003677">
    <property type="term" value="F:DNA binding"/>
    <property type="evidence" value="ECO:0007669"/>
    <property type="project" value="InterPro"/>
</dbReference>
<name>A0A3B3T0I3_9TELE</name>
<dbReference type="Ensembl" id="ENSPKIT00000017341.1">
    <property type="protein sequence ID" value="ENSPKIP00000036394.1"/>
    <property type="gene ID" value="ENSPKIG00000014980.1"/>
</dbReference>
<evidence type="ECO:0000313" key="3">
    <source>
        <dbReference type="Ensembl" id="ENSPKIP00000036394.1"/>
    </source>
</evidence>